<accession>A0A5N6U8F2</accession>
<feature type="region of interest" description="Disordered" evidence="6">
    <location>
        <begin position="293"/>
        <end position="347"/>
    </location>
</feature>
<evidence type="ECO:0000259" key="8">
    <source>
        <dbReference type="Pfam" id="PF20684"/>
    </source>
</evidence>
<protein>
    <recommendedName>
        <fullName evidence="8">Rhodopsin domain-containing protein</fullName>
    </recommendedName>
</protein>
<feature type="transmembrane region" description="Helical" evidence="7">
    <location>
        <begin position="172"/>
        <end position="194"/>
    </location>
</feature>
<proteinExistence type="inferred from homology"/>
<dbReference type="Proteomes" id="UP000325780">
    <property type="component" value="Unassembled WGS sequence"/>
</dbReference>
<feature type="transmembrane region" description="Helical" evidence="7">
    <location>
        <begin position="206"/>
        <end position="224"/>
    </location>
</feature>
<dbReference type="InterPro" id="IPR052337">
    <property type="entry name" value="SAT4-like"/>
</dbReference>
<feature type="compositionally biased region" description="Polar residues" evidence="6">
    <location>
        <begin position="321"/>
        <end position="340"/>
    </location>
</feature>
<feature type="transmembrane region" description="Helical" evidence="7">
    <location>
        <begin position="42"/>
        <end position="67"/>
    </location>
</feature>
<sequence length="364" mass="39519">MAGDKSEAIIVITSVFLALSLITVALRCYVRLYLIRAFGADDWTMVLAMAFNLAFAVCGIAGGATGLGKTMDHFVDNPNALRAPLRFWWVGQIFYALTGTAGRTSIAISLLRITIVRMHLVIIYTTIALSIIVGLLFFFVTLLECRPIHYVWDYGLISPNCVSKAFLVDIAYTHSVIAAVCDLTLGILPLFMIWKLQMNVRAKLSLGAILGLGCLAGAAVLVRLPYNHRFKDPEFLYASSTLSILANIEAGLGITAGCLSTLRPLVRMLRDGSSNPSHGRQSSSSIPLSRSLLARKKSQRRSDPEAGNYWADVPNDGYKSLATSTTAAGSRTQKQSSSEESLAPRFVPASVTVHNTFEVSVAEH</sequence>
<evidence type="ECO:0000256" key="5">
    <source>
        <dbReference type="ARBA" id="ARBA00038359"/>
    </source>
</evidence>
<evidence type="ECO:0000256" key="2">
    <source>
        <dbReference type="ARBA" id="ARBA00022692"/>
    </source>
</evidence>
<keyword evidence="4 7" id="KW-0472">Membrane</keyword>
<dbReference type="AlphaFoldDB" id="A0A5N6U8F2"/>
<evidence type="ECO:0000256" key="4">
    <source>
        <dbReference type="ARBA" id="ARBA00023136"/>
    </source>
</evidence>
<gene>
    <name evidence="9" type="ORF">BDV25DRAFT_170995</name>
</gene>
<dbReference type="PANTHER" id="PTHR33048">
    <property type="entry name" value="PTH11-LIKE INTEGRAL MEMBRANE PROTEIN (AFU_ORTHOLOGUE AFUA_5G11245)"/>
    <property type="match status" value="1"/>
</dbReference>
<feature type="domain" description="Rhodopsin" evidence="8">
    <location>
        <begin position="26"/>
        <end position="267"/>
    </location>
</feature>
<feature type="transmembrane region" description="Helical" evidence="7">
    <location>
        <begin position="87"/>
        <end position="108"/>
    </location>
</feature>
<evidence type="ECO:0000256" key="1">
    <source>
        <dbReference type="ARBA" id="ARBA00004141"/>
    </source>
</evidence>
<name>A0A5N6U8F2_ASPAV</name>
<feature type="transmembrane region" description="Helical" evidence="7">
    <location>
        <begin position="6"/>
        <end position="30"/>
    </location>
</feature>
<dbReference type="OrthoDB" id="3897607at2759"/>
<dbReference type="Pfam" id="PF20684">
    <property type="entry name" value="Fung_rhodopsin"/>
    <property type="match status" value="1"/>
</dbReference>
<keyword evidence="2 7" id="KW-0812">Transmembrane</keyword>
<evidence type="ECO:0000256" key="6">
    <source>
        <dbReference type="SAM" id="MobiDB-lite"/>
    </source>
</evidence>
<reference evidence="9 10" key="1">
    <citation type="submission" date="2019-04" db="EMBL/GenBank/DDBJ databases">
        <title>Friends and foes A comparative genomics study of 23 Aspergillus species from section Flavi.</title>
        <authorList>
            <consortium name="DOE Joint Genome Institute"/>
            <person name="Kjaerbolling I."/>
            <person name="Vesth T."/>
            <person name="Frisvad J.C."/>
            <person name="Nybo J.L."/>
            <person name="Theobald S."/>
            <person name="Kildgaard S."/>
            <person name="Isbrandt T."/>
            <person name="Kuo A."/>
            <person name="Sato A."/>
            <person name="Lyhne E.K."/>
            <person name="Kogle M.E."/>
            <person name="Wiebenga A."/>
            <person name="Kun R.S."/>
            <person name="Lubbers R.J."/>
            <person name="Makela M.R."/>
            <person name="Barry K."/>
            <person name="Chovatia M."/>
            <person name="Clum A."/>
            <person name="Daum C."/>
            <person name="Haridas S."/>
            <person name="He G."/>
            <person name="LaButti K."/>
            <person name="Lipzen A."/>
            <person name="Mondo S."/>
            <person name="Riley R."/>
            <person name="Salamov A."/>
            <person name="Simmons B.A."/>
            <person name="Magnuson J.K."/>
            <person name="Henrissat B."/>
            <person name="Mortensen U.H."/>
            <person name="Larsen T.O."/>
            <person name="Devries R.P."/>
            <person name="Grigoriev I.V."/>
            <person name="Machida M."/>
            <person name="Baker S.E."/>
            <person name="Andersen M.R."/>
        </authorList>
    </citation>
    <scope>NUCLEOTIDE SEQUENCE [LARGE SCALE GENOMIC DNA]</scope>
    <source>
        <strain evidence="9 10">IBT 18842</strain>
    </source>
</reference>
<dbReference type="PANTHER" id="PTHR33048:SF140">
    <property type="entry name" value="ATPASE, PUTATIVE (EUROFUNG)-RELATED"/>
    <property type="match status" value="1"/>
</dbReference>
<evidence type="ECO:0000256" key="3">
    <source>
        <dbReference type="ARBA" id="ARBA00022989"/>
    </source>
</evidence>
<evidence type="ECO:0000313" key="9">
    <source>
        <dbReference type="EMBL" id="KAE8154884.1"/>
    </source>
</evidence>
<comment type="subcellular location">
    <subcellularLocation>
        <location evidence="1">Membrane</location>
        <topology evidence="1">Multi-pass membrane protein</topology>
    </subcellularLocation>
</comment>
<comment type="similarity">
    <text evidence="5">Belongs to the SAT4 family.</text>
</comment>
<dbReference type="EMBL" id="ML742026">
    <property type="protein sequence ID" value="KAE8154884.1"/>
    <property type="molecule type" value="Genomic_DNA"/>
</dbReference>
<feature type="transmembrane region" description="Helical" evidence="7">
    <location>
        <begin position="244"/>
        <end position="262"/>
    </location>
</feature>
<keyword evidence="3 7" id="KW-1133">Transmembrane helix</keyword>
<organism evidence="9 10">
    <name type="scientific">Aspergillus avenaceus</name>
    <dbReference type="NCBI Taxonomy" id="36643"/>
    <lineage>
        <taxon>Eukaryota</taxon>
        <taxon>Fungi</taxon>
        <taxon>Dikarya</taxon>
        <taxon>Ascomycota</taxon>
        <taxon>Pezizomycotina</taxon>
        <taxon>Eurotiomycetes</taxon>
        <taxon>Eurotiomycetidae</taxon>
        <taxon>Eurotiales</taxon>
        <taxon>Aspergillaceae</taxon>
        <taxon>Aspergillus</taxon>
        <taxon>Aspergillus subgen. Circumdati</taxon>
    </lineage>
</organism>
<dbReference type="GO" id="GO:0016020">
    <property type="term" value="C:membrane"/>
    <property type="evidence" value="ECO:0007669"/>
    <property type="project" value="UniProtKB-SubCell"/>
</dbReference>
<dbReference type="InterPro" id="IPR049326">
    <property type="entry name" value="Rhodopsin_dom_fungi"/>
</dbReference>
<keyword evidence="10" id="KW-1185">Reference proteome</keyword>
<evidence type="ECO:0000256" key="7">
    <source>
        <dbReference type="SAM" id="Phobius"/>
    </source>
</evidence>
<evidence type="ECO:0000313" key="10">
    <source>
        <dbReference type="Proteomes" id="UP000325780"/>
    </source>
</evidence>
<feature type="transmembrane region" description="Helical" evidence="7">
    <location>
        <begin position="120"/>
        <end position="143"/>
    </location>
</feature>